<dbReference type="PANTHER" id="PTHR16055:SF2">
    <property type="entry name" value="INTEGRATOR COMPLEX SUBUNIT 10"/>
    <property type="match status" value="1"/>
</dbReference>
<comment type="subcellular location">
    <subcellularLocation>
        <location evidence="1">Nucleus</location>
    </subcellularLocation>
</comment>
<comment type="similarity">
    <text evidence="2">Belongs to the Integrator subunit 10 family.</text>
</comment>
<dbReference type="OrthoDB" id="18145at2759"/>
<dbReference type="GeneID" id="111250857"/>
<evidence type="ECO:0000256" key="3">
    <source>
        <dbReference type="ARBA" id="ARBA00016811"/>
    </source>
</evidence>
<proteinExistence type="inferred from homology"/>
<dbReference type="InterPro" id="IPR026164">
    <property type="entry name" value="Int_cplx_su10"/>
</dbReference>
<reference evidence="5" key="1">
    <citation type="submission" date="2021-01" db="UniProtKB">
        <authorList>
            <consortium name="EnsemblMetazoa"/>
        </authorList>
    </citation>
    <scope>IDENTIFICATION</scope>
</reference>
<evidence type="ECO:0000256" key="1">
    <source>
        <dbReference type="ARBA" id="ARBA00004123"/>
    </source>
</evidence>
<evidence type="ECO:0000313" key="6">
    <source>
        <dbReference type="Proteomes" id="UP000594260"/>
    </source>
</evidence>
<evidence type="ECO:0000256" key="2">
    <source>
        <dbReference type="ARBA" id="ARBA00010391"/>
    </source>
</evidence>
<dbReference type="InParanoid" id="A0A7M7KKW8"/>
<dbReference type="RefSeq" id="XP_022662470.1">
    <property type="nucleotide sequence ID" value="XM_022806735.1"/>
</dbReference>
<organism evidence="5 6">
    <name type="scientific">Varroa destructor</name>
    <name type="common">Honeybee mite</name>
    <dbReference type="NCBI Taxonomy" id="109461"/>
    <lineage>
        <taxon>Eukaryota</taxon>
        <taxon>Metazoa</taxon>
        <taxon>Ecdysozoa</taxon>
        <taxon>Arthropoda</taxon>
        <taxon>Chelicerata</taxon>
        <taxon>Arachnida</taxon>
        <taxon>Acari</taxon>
        <taxon>Parasitiformes</taxon>
        <taxon>Mesostigmata</taxon>
        <taxon>Gamasina</taxon>
        <taxon>Dermanyssoidea</taxon>
        <taxon>Varroidae</taxon>
        <taxon>Varroa</taxon>
    </lineage>
</organism>
<dbReference type="GO" id="GO:0032039">
    <property type="term" value="C:integrator complex"/>
    <property type="evidence" value="ECO:0007669"/>
    <property type="project" value="InterPro"/>
</dbReference>
<evidence type="ECO:0000256" key="4">
    <source>
        <dbReference type="ARBA" id="ARBA00023242"/>
    </source>
</evidence>
<dbReference type="AlphaFoldDB" id="A0A7M7KKW8"/>
<keyword evidence="6" id="KW-1185">Reference proteome</keyword>
<dbReference type="PANTHER" id="PTHR16055">
    <property type="entry name" value="INTEGRATOR COMPLEX SUBUNIT 10"/>
    <property type="match status" value="1"/>
</dbReference>
<protein>
    <recommendedName>
        <fullName evidence="3">Integrator complex subunit 10</fullName>
    </recommendedName>
</protein>
<evidence type="ECO:0000313" key="5">
    <source>
        <dbReference type="EnsemblMetazoa" id="XP_022662470"/>
    </source>
</evidence>
<keyword evidence="4" id="KW-0539">Nucleus</keyword>
<name>A0A7M7KKW8_VARDE</name>
<dbReference type="KEGG" id="vde:111250857"/>
<sequence length="698" mass="77189">MLAPVESPCGTGGVSLTGTGAEEYLISRSSCSDPYESDAWLLTAKTLFPGSFSVQFAIYAMYKESQRYAEAATQLTDLLVAFGREPALWPEMRLIAAGATAGVPLQEALNNDSASSAQFSVANCSSTTSAASAIFAQLTSQSQYALLLAVCGRATDVADRCKCTLLLLRRFPDSITEHGAPLIEELLATQHGGQQSLIATQLRRLLVCDVLPLVLPRLQLSALLVIELLEHGIVFYVRNMYTVHGSMLKQGPTSTDDTKETWARLYELCQLVASKLNWSMVDLLEGSSGLSEEQLTRLKADAPHSGDVVDLSKPRSSAKVTPPEDRTQKFYITLVLFLRSVYFYGRYTNALESDEYTMPGCVLVDYREPILQPPKKKKLEKPPGQLSASKLLPADVAIPLIAHFQIAVRCWTTLTIAYKADFDRISKLLGLTEHWNYFLNMFFIDAAVYQNRLDEALQLGCKLLGELATSSDWISRVKANLQMASCLFATGDRETAFTRLTETLTLFASQSDDGKDRASSSTTKTTSATTSETSQSLCFVVCTRDEVLRFFVKILMTILKERVGSDQRDDSALGSLIVLSQAEWPKHEAQLLQLIANIRRLKSFSYPLFMNYVVVPDILEEFAFLASDHQQELQLDLLPATQGVGSRSRTVTRGVNKGAKEELRAAMEKQMGRANEDVNQLIIAFLLNERHLVSPKGR</sequence>
<dbReference type="Proteomes" id="UP000594260">
    <property type="component" value="Unplaced"/>
</dbReference>
<dbReference type="Pfam" id="PF21045">
    <property type="entry name" value="INT10"/>
    <property type="match status" value="2"/>
</dbReference>
<dbReference type="GO" id="GO:0016180">
    <property type="term" value="P:snRNA processing"/>
    <property type="evidence" value="ECO:0007669"/>
    <property type="project" value="InterPro"/>
</dbReference>
<dbReference type="EnsemblMetazoa" id="XM_022806735">
    <property type="protein sequence ID" value="XP_022662470"/>
    <property type="gene ID" value="LOC111250857"/>
</dbReference>
<dbReference type="CTD" id="55174"/>
<accession>A0A7M7KKW8</accession>
<dbReference type="FunCoup" id="A0A7M7KKW8">
    <property type="interactions" value="1278"/>
</dbReference>
<dbReference type="OMA" id="FYVKMFQ"/>